<evidence type="ECO:0000313" key="3">
    <source>
        <dbReference type="Proteomes" id="UP000435112"/>
    </source>
</evidence>
<organism evidence="2 3">
    <name type="scientific">Phytophthora rubi</name>
    <dbReference type="NCBI Taxonomy" id="129364"/>
    <lineage>
        <taxon>Eukaryota</taxon>
        <taxon>Sar</taxon>
        <taxon>Stramenopiles</taxon>
        <taxon>Oomycota</taxon>
        <taxon>Peronosporomycetes</taxon>
        <taxon>Peronosporales</taxon>
        <taxon>Peronosporaceae</taxon>
        <taxon>Phytophthora</taxon>
    </lineage>
</organism>
<proteinExistence type="predicted"/>
<gene>
    <name evidence="2" type="ORF">PR002_g19508</name>
</gene>
<protein>
    <recommendedName>
        <fullName evidence="4">Secreted protein</fullName>
    </recommendedName>
</protein>
<sequence>MTCFLAGMRLSAIWSSLSRGVMPAPMIAAKPSSSRWTLWISNGQGANRTAHCSHRPSSDLDLNIHFNTECLV</sequence>
<evidence type="ECO:0000256" key="1">
    <source>
        <dbReference type="SAM" id="SignalP"/>
    </source>
</evidence>
<comment type="caution">
    <text evidence="2">The sequence shown here is derived from an EMBL/GenBank/DDBJ whole genome shotgun (WGS) entry which is preliminary data.</text>
</comment>
<keyword evidence="1" id="KW-0732">Signal</keyword>
<feature type="chain" id="PRO_5025561883" description="Secreted protein" evidence="1">
    <location>
        <begin position="24"/>
        <end position="72"/>
    </location>
</feature>
<feature type="signal peptide" evidence="1">
    <location>
        <begin position="1"/>
        <end position="23"/>
    </location>
</feature>
<evidence type="ECO:0008006" key="4">
    <source>
        <dbReference type="Google" id="ProtNLM"/>
    </source>
</evidence>
<evidence type="ECO:0000313" key="2">
    <source>
        <dbReference type="EMBL" id="KAE8995800.1"/>
    </source>
</evidence>
<accession>A0A6A3JLC7</accession>
<dbReference type="EMBL" id="QXFU01001771">
    <property type="protein sequence ID" value="KAE8995800.1"/>
    <property type="molecule type" value="Genomic_DNA"/>
</dbReference>
<reference evidence="2 3" key="1">
    <citation type="submission" date="2018-09" db="EMBL/GenBank/DDBJ databases">
        <title>Genomic investigation of the strawberry pathogen Phytophthora fragariae indicates pathogenicity is determined by transcriptional variation in three key races.</title>
        <authorList>
            <person name="Adams T.M."/>
            <person name="Armitage A.D."/>
            <person name="Sobczyk M.K."/>
            <person name="Bates H.J."/>
            <person name="Dunwell J.M."/>
            <person name="Nellist C.F."/>
            <person name="Harrison R.J."/>
        </authorList>
    </citation>
    <scope>NUCLEOTIDE SEQUENCE [LARGE SCALE GENOMIC DNA]</scope>
    <source>
        <strain evidence="2 3">SCRP324</strain>
    </source>
</reference>
<name>A0A6A3JLC7_9STRA</name>
<dbReference type="Proteomes" id="UP000435112">
    <property type="component" value="Unassembled WGS sequence"/>
</dbReference>
<dbReference type="AlphaFoldDB" id="A0A6A3JLC7"/>